<evidence type="ECO:0000256" key="8">
    <source>
        <dbReference type="ARBA" id="ARBA00023125"/>
    </source>
</evidence>
<evidence type="ECO:0000256" key="1">
    <source>
        <dbReference type="ARBA" id="ARBA00022722"/>
    </source>
</evidence>
<feature type="domain" description="AAA+ ATPase" evidence="12">
    <location>
        <begin position="179"/>
        <end position="452"/>
    </location>
</feature>
<comment type="caution">
    <text evidence="13">The sequence shown here is derived from an EMBL/GenBank/DDBJ whole genome shotgun (WGS) entry which is preliminary data.</text>
</comment>
<keyword evidence="2 11" id="KW-0547">Nucleotide-binding</keyword>
<dbReference type="InterPro" id="IPR041851">
    <property type="entry name" value="RecD_N_sf"/>
</dbReference>
<keyword evidence="8 11" id="KW-0238">DNA-binding</keyword>
<keyword evidence="1 11" id="KW-0540">Nuclease</keyword>
<comment type="subunit">
    <text evidence="11">Heterotrimer of RecB, RecC and RecD. All subunits contribute to DNA-binding.</text>
</comment>
<evidence type="ECO:0000256" key="10">
    <source>
        <dbReference type="ARBA" id="ARBA00023235"/>
    </source>
</evidence>
<evidence type="ECO:0000256" key="3">
    <source>
        <dbReference type="ARBA" id="ARBA00022763"/>
    </source>
</evidence>
<dbReference type="InterPro" id="IPR006344">
    <property type="entry name" value="RecD"/>
</dbReference>
<evidence type="ECO:0000256" key="7">
    <source>
        <dbReference type="ARBA" id="ARBA00022840"/>
    </source>
</evidence>
<dbReference type="AlphaFoldDB" id="A0A9E4K4E1"/>
<comment type="similarity">
    <text evidence="11">Belongs to the RecD family.</text>
</comment>
<dbReference type="InterPro" id="IPR027785">
    <property type="entry name" value="UvrD-like_helicase_C"/>
</dbReference>
<dbReference type="PANTHER" id="PTHR43788:SF6">
    <property type="entry name" value="DNA HELICASE B"/>
    <property type="match status" value="1"/>
</dbReference>
<dbReference type="Gene3D" id="1.10.10.1020">
    <property type="entry name" value="RecBCD complex, subunit RecD, N-terminal domain"/>
    <property type="match status" value="1"/>
</dbReference>
<comment type="miscellaneous">
    <text evidence="11">In the RecBCD complex, RecB has a slow 3'-5' helicase, an exonuclease activity and loads RecA onto ssDNA, RecD has a fast 5'-3' helicase activity, while RecC stimulates the ATPase and processivity of the RecB helicase and contributes to recognition of the Chi site.</text>
</comment>
<gene>
    <name evidence="11 13" type="primary">recD</name>
    <name evidence="13" type="ORF">JAZ04_06640</name>
</gene>
<keyword evidence="10 11" id="KW-0413">Isomerase</keyword>
<organism evidence="13 14">
    <name type="scientific">Candidatus Thiodiazotropha lotti</name>
    <dbReference type="NCBI Taxonomy" id="2792787"/>
    <lineage>
        <taxon>Bacteria</taxon>
        <taxon>Pseudomonadati</taxon>
        <taxon>Pseudomonadota</taxon>
        <taxon>Gammaproteobacteria</taxon>
        <taxon>Chromatiales</taxon>
        <taxon>Sedimenticolaceae</taxon>
        <taxon>Candidatus Thiodiazotropha</taxon>
    </lineage>
</organism>
<dbReference type="GO" id="GO:0009338">
    <property type="term" value="C:exodeoxyribonuclease V complex"/>
    <property type="evidence" value="ECO:0007669"/>
    <property type="project" value="InterPro"/>
</dbReference>
<dbReference type="EMBL" id="JAEPDI010000003">
    <property type="protein sequence ID" value="MCG7938520.1"/>
    <property type="molecule type" value="Genomic_DNA"/>
</dbReference>
<evidence type="ECO:0000313" key="14">
    <source>
        <dbReference type="Proteomes" id="UP000886687"/>
    </source>
</evidence>
<dbReference type="SMART" id="SM00382">
    <property type="entry name" value="AAA"/>
    <property type="match status" value="1"/>
</dbReference>
<keyword evidence="3 11" id="KW-0227">DNA damage</keyword>
<dbReference type="Gene3D" id="3.40.50.300">
    <property type="entry name" value="P-loop containing nucleotide triphosphate hydrolases"/>
    <property type="match status" value="3"/>
</dbReference>
<dbReference type="GO" id="GO:0043139">
    <property type="term" value="F:5'-3' DNA helicase activity"/>
    <property type="evidence" value="ECO:0007669"/>
    <property type="project" value="UniProtKB-UniRule"/>
</dbReference>
<dbReference type="Pfam" id="PF21185">
    <property type="entry name" value="RecD_N"/>
    <property type="match status" value="1"/>
</dbReference>
<dbReference type="InterPro" id="IPR027417">
    <property type="entry name" value="P-loop_NTPase"/>
</dbReference>
<keyword evidence="4 11" id="KW-0378">Hydrolase</keyword>
<reference evidence="13" key="1">
    <citation type="journal article" date="2021" name="Proc. Natl. Acad. Sci. U.S.A.">
        <title>Global biogeography of chemosynthetic symbionts reveals both localized and globally distributed symbiont groups. .</title>
        <authorList>
            <person name="Osvatic J.T."/>
            <person name="Wilkins L.G.E."/>
            <person name="Leibrecht L."/>
            <person name="Leray M."/>
            <person name="Zauner S."/>
            <person name="Polzin J."/>
            <person name="Camacho Y."/>
            <person name="Gros O."/>
            <person name="van Gils J.A."/>
            <person name="Eisen J.A."/>
            <person name="Petersen J.M."/>
            <person name="Yuen B."/>
        </authorList>
    </citation>
    <scope>NUCLEOTIDE SEQUENCE</scope>
    <source>
        <strain evidence="13">MAGL173</strain>
    </source>
</reference>
<dbReference type="Pfam" id="PF13245">
    <property type="entry name" value="AAA_19"/>
    <property type="match status" value="1"/>
</dbReference>
<dbReference type="InterPro" id="IPR003593">
    <property type="entry name" value="AAA+_ATPase"/>
</dbReference>
<evidence type="ECO:0000256" key="6">
    <source>
        <dbReference type="ARBA" id="ARBA00022839"/>
    </source>
</evidence>
<keyword evidence="5 11" id="KW-0347">Helicase</keyword>
<evidence type="ECO:0000259" key="12">
    <source>
        <dbReference type="SMART" id="SM00382"/>
    </source>
</evidence>
<keyword evidence="6 11" id="KW-0269">Exonuclease</keyword>
<dbReference type="NCBIfam" id="TIGR01447">
    <property type="entry name" value="recD"/>
    <property type="match status" value="1"/>
</dbReference>
<evidence type="ECO:0000256" key="4">
    <source>
        <dbReference type="ARBA" id="ARBA00022801"/>
    </source>
</evidence>
<proteinExistence type="inferred from homology"/>
<dbReference type="GO" id="GO:0003677">
    <property type="term" value="F:DNA binding"/>
    <property type="evidence" value="ECO:0007669"/>
    <property type="project" value="UniProtKB-UniRule"/>
</dbReference>
<feature type="binding site" evidence="11">
    <location>
        <begin position="187"/>
        <end position="194"/>
    </location>
    <ligand>
        <name>ATP</name>
        <dbReference type="ChEBI" id="CHEBI:30616"/>
    </ligand>
</feature>
<dbReference type="SUPFAM" id="SSF52540">
    <property type="entry name" value="P-loop containing nucleoside triphosphate hydrolases"/>
    <property type="match status" value="2"/>
</dbReference>
<keyword evidence="7 11" id="KW-0067">ATP-binding</keyword>
<evidence type="ECO:0000256" key="11">
    <source>
        <dbReference type="HAMAP-Rule" id="MF_01487"/>
    </source>
</evidence>
<dbReference type="GO" id="GO:0017116">
    <property type="term" value="F:single-stranded DNA helicase activity"/>
    <property type="evidence" value="ECO:0007669"/>
    <property type="project" value="TreeGrafter"/>
</dbReference>
<dbReference type="EC" id="5.6.2.3" evidence="11"/>
<dbReference type="Pfam" id="PF13538">
    <property type="entry name" value="UvrD_C_2"/>
    <property type="match status" value="1"/>
</dbReference>
<name>A0A9E4K4E1_9GAMM</name>
<sequence>MTAGSEQHPFEQTAAQLKRLRDHNLLEDLDCQLAMFLLQEADQPSLQLALAIALTCRATDEGHVCLDLDQHAQRALLPGIDPTLRTPPLDEWCSALLDSGVVGSPGSRQPLVLDDQQRLYLHRYWDYEQRLASALLQRASDHGAMVDRVQLSASLKPLFQPVEDLVTDWQQVAAANALLSNLTVISGGPGTGKTSTVVRILGLLRQQPGGSALRIGLAAPTGMAAARLQQSIRDAKLRLPLSAEEQEKIPEQASTLHRLLGVTNQGTGFRHYAENPLLLDVLILDEASMVDVALMAKLLDALPSQARLILLGDRDQLASVEAGAVLGDICAGCEGPSAESAATLAQITGQPIEPLPRSDNSLQDRVVLLHHSYRFSAESPIGCLASAINRAEADQAIHLIQQGTPEDELTWLADEAETLALGAAHFAQLGQAIERGDSVEALFEQLHAFRILAALREGPAGVIQLNQGITGRLRAQGVIPQQASWYVGRPVMLTRNDYQLNLYNGETGIVLPHPDGSGELSVAFNGADGAIRWVSPSRLPYCETVYALTVHKSQGSEFQRVLFHLPKQDSPVLCRELVYTAVTRAKQRFILVGPETVFKTALLRGMQRQSGLSDRLKRLS</sequence>
<evidence type="ECO:0000256" key="2">
    <source>
        <dbReference type="ARBA" id="ARBA00022741"/>
    </source>
</evidence>
<dbReference type="PANTHER" id="PTHR43788">
    <property type="entry name" value="DNA2/NAM7 HELICASE FAMILY MEMBER"/>
    <property type="match status" value="1"/>
</dbReference>
<dbReference type="InterPro" id="IPR050534">
    <property type="entry name" value="Coronavir_polyprotein_1ab"/>
</dbReference>
<comment type="catalytic activity">
    <reaction evidence="11">
        <text>ATP + H2O = ADP + phosphate + H(+)</text>
        <dbReference type="Rhea" id="RHEA:13065"/>
        <dbReference type="ChEBI" id="CHEBI:15377"/>
        <dbReference type="ChEBI" id="CHEBI:15378"/>
        <dbReference type="ChEBI" id="CHEBI:30616"/>
        <dbReference type="ChEBI" id="CHEBI:43474"/>
        <dbReference type="ChEBI" id="CHEBI:456216"/>
        <dbReference type="EC" id="5.6.2.3"/>
    </reaction>
</comment>
<protein>
    <recommendedName>
        <fullName evidence="11">RecBCD enzyme subunit RecD</fullName>
        <ecNumber evidence="11">5.6.2.3</ecNumber>
    </recommendedName>
    <alternativeName>
        <fullName evidence="11">DNA 5'-3' helicase subunit RecD</fullName>
    </alternativeName>
    <alternativeName>
        <fullName evidence="11">Exonuclease V subunit RecD</fullName>
        <shortName evidence="11">ExoV subunit RecD</shortName>
    </alternativeName>
    <alternativeName>
        <fullName evidence="11">Helicase/nuclease RecBCD subunit RecD</fullName>
    </alternativeName>
</protein>
<accession>A0A9E4K4E1</accession>
<dbReference type="InterPro" id="IPR049550">
    <property type="entry name" value="RecD_N"/>
</dbReference>
<comment type="function">
    <text evidence="11">A helicase/nuclease that prepares dsDNA breaks (DSB) for recombinational DNA repair. Binds to DSBs and unwinds DNA via a highly rapid and processive ATP-dependent bidirectional helicase activity. Unwinds dsDNA until it encounters a Chi (crossover hotspot instigator) sequence from the 3' direction. Cuts ssDNA a few nucleotides 3' to the Chi site. The properties and activities of the enzyme are changed at Chi. The Chi-altered holoenzyme produces a long 3'-ssDNA overhang and facilitates RecA-binding to the ssDNA for homologous DNA recombination and repair. Holoenzyme degrades any linearized DNA that is unable to undergo homologous recombination. In the holoenzyme this subunit has ssDNA-dependent ATPase and 5'-3' helicase activity. When added to pre-assembled RecBC greatly stimulates nuclease activity and augments holoenzyme processivity. Negatively regulates the RecA-loading ability of RecBCD.</text>
</comment>
<keyword evidence="9 11" id="KW-0234">DNA repair</keyword>
<dbReference type="GO" id="GO:0000724">
    <property type="term" value="P:double-strand break repair via homologous recombination"/>
    <property type="evidence" value="ECO:0007669"/>
    <property type="project" value="UniProtKB-UniRule"/>
</dbReference>
<dbReference type="CDD" id="cd18809">
    <property type="entry name" value="SF1_C_RecD"/>
    <property type="match status" value="1"/>
</dbReference>
<dbReference type="GO" id="GO:0005524">
    <property type="term" value="F:ATP binding"/>
    <property type="evidence" value="ECO:0007669"/>
    <property type="project" value="UniProtKB-UniRule"/>
</dbReference>
<dbReference type="GO" id="GO:0008854">
    <property type="term" value="F:exodeoxyribonuclease V activity"/>
    <property type="evidence" value="ECO:0007669"/>
    <property type="project" value="InterPro"/>
</dbReference>
<dbReference type="CDD" id="cd17933">
    <property type="entry name" value="DEXSc_RecD-like"/>
    <property type="match status" value="1"/>
</dbReference>
<evidence type="ECO:0000313" key="13">
    <source>
        <dbReference type="EMBL" id="MCG7938520.1"/>
    </source>
</evidence>
<dbReference type="HAMAP" id="MF_01487">
    <property type="entry name" value="RecD"/>
    <property type="match status" value="1"/>
</dbReference>
<evidence type="ECO:0000256" key="5">
    <source>
        <dbReference type="ARBA" id="ARBA00022806"/>
    </source>
</evidence>
<evidence type="ECO:0000256" key="9">
    <source>
        <dbReference type="ARBA" id="ARBA00023204"/>
    </source>
</evidence>
<dbReference type="Proteomes" id="UP000886687">
    <property type="component" value="Unassembled WGS sequence"/>
</dbReference>